<evidence type="ECO:0000256" key="1">
    <source>
        <dbReference type="PROSITE-ProRule" id="PRU01217"/>
    </source>
</evidence>
<gene>
    <name evidence="3" type="ORF">Ciccas_012588</name>
</gene>
<feature type="region of interest" description="CuBD subdomain" evidence="1">
    <location>
        <begin position="77"/>
        <end position="99"/>
    </location>
</feature>
<name>A0ABD2PMX9_9PLAT</name>
<sequence>MTINPQAVDVDFIPMIVQYCGKPSLHSSKRGWVTDMNQSCVFDSALVLSYCQKTYPELNIVTTRRSNMPFNYTEWCDFGTVAGCVGETVTALPHLCISGNDEVLRPNEDFLIVDADYTDLFELLKKSLAQVGRTSDQMMEMIEQADSTFLLYFDEATSDSLASENRAFNAAKMANIESLALKQQLLNAKLQHPPEDLWVSNPDLVQPLEDALVHDYRDKLRGLYKDSIANHKRLLKTHQQRYRNILSLYEMQAVSQWDSALNRPDVSRKTRGSLHVNQVSRAID</sequence>
<dbReference type="SMART" id="SM00006">
    <property type="entry name" value="A4_EXTRA"/>
    <property type="match status" value="1"/>
</dbReference>
<dbReference type="PROSITE" id="PS51869">
    <property type="entry name" value="APP_E1"/>
    <property type="match status" value="1"/>
</dbReference>
<evidence type="ECO:0000259" key="2">
    <source>
        <dbReference type="PROSITE" id="PS51869"/>
    </source>
</evidence>
<dbReference type="Proteomes" id="UP001626550">
    <property type="component" value="Unassembled WGS sequence"/>
</dbReference>
<dbReference type="AlphaFoldDB" id="A0ABD2PMX9"/>
<evidence type="ECO:0000313" key="3">
    <source>
        <dbReference type="EMBL" id="KAL3308873.1"/>
    </source>
</evidence>
<evidence type="ECO:0000313" key="4">
    <source>
        <dbReference type="Proteomes" id="UP001626550"/>
    </source>
</evidence>
<dbReference type="InterPro" id="IPR008154">
    <property type="entry name" value="Amyloid_glyco_extra"/>
</dbReference>
<reference evidence="3 4" key="1">
    <citation type="submission" date="2024-11" db="EMBL/GenBank/DDBJ databases">
        <title>Adaptive evolution of stress response genes in parasites aligns with host niche diversity.</title>
        <authorList>
            <person name="Hahn C."/>
            <person name="Resl P."/>
        </authorList>
    </citation>
    <scope>NUCLEOTIDE SEQUENCE [LARGE SCALE GENOMIC DNA]</scope>
    <source>
        <strain evidence="3">EGGRZ-B1_66</strain>
        <tissue evidence="3">Body</tissue>
    </source>
</reference>
<comment type="similarity">
    <text evidence="1">Belongs to the APP family.</text>
</comment>
<dbReference type="EMBL" id="JBJKFK010004583">
    <property type="protein sequence ID" value="KAL3308873.1"/>
    <property type="molecule type" value="Genomic_DNA"/>
</dbReference>
<dbReference type="SUPFAM" id="SSF56491">
    <property type="entry name" value="A heparin-binding domain"/>
    <property type="match status" value="1"/>
</dbReference>
<keyword evidence="4" id="KW-1185">Reference proteome</keyword>
<feature type="domain" description="E1" evidence="2">
    <location>
        <begin position="10"/>
        <end position="99"/>
    </location>
</feature>
<proteinExistence type="inferred from homology"/>
<protein>
    <recommendedName>
        <fullName evidence="2">E1 domain-containing protein</fullName>
    </recommendedName>
</protein>
<dbReference type="InterPro" id="IPR015849">
    <property type="entry name" value="Amyloid_glyco_heparin-bd"/>
</dbReference>
<dbReference type="Pfam" id="PF02177">
    <property type="entry name" value="APP_N"/>
    <property type="match status" value="1"/>
</dbReference>
<feature type="region of interest" description="GFLD subdomain" evidence="1">
    <location>
        <begin position="10"/>
        <end position="77"/>
    </location>
</feature>
<dbReference type="InterPro" id="IPR036454">
    <property type="entry name" value="Amyloid_glyco_heparin-bd_sf"/>
</dbReference>
<accession>A0ABD2PMX9</accession>
<organism evidence="3 4">
    <name type="scientific">Cichlidogyrus casuarinus</name>
    <dbReference type="NCBI Taxonomy" id="1844966"/>
    <lineage>
        <taxon>Eukaryota</taxon>
        <taxon>Metazoa</taxon>
        <taxon>Spiralia</taxon>
        <taxon>Lophotrochozoa</taxon>
        <taxon>Platyhelminthes</taxon>
        <taxon>Monogenea</taxon>
        <taxon>Monopisthocotylea</taxon>
        <taxon>Dactylogyridea</taxon>
        <taxon>Ancyrocephalidae</taxon>
        <taxon>Cichlidogyrus</taxon>
    </lineage>
</organism>
<dbReference type="GO" id="GO:0008201">
    <property type="term" value="F:heparin binding"/>
    <property type="evidence" value="ECO:0007669"/>
    <property type="project" value="UniProtKB-UniRule"/>
</dbReference>
<dbReference type="Gene3D" id="3.90.570.10">
    <property type="entry name" value="Amyloidogenic glycoprotein, heparin-binding domain"/>
    <property type="match status" value="1"/>
</dbReference>
<comment type="caution">
    <text evidence="1">Lacks conserved residue(s) required for the propagation of feature annotation.</text>
</comment>
<comment type="caution">
    <text evidence="3">The sequence shown here is derived from an EMBL/GenBank/DDBJ whole genome shotgun (WGS) entry which is preliminary data.</text>
</comment>